<name>A0A7C9AZB6_OPUST</name>
<sequence length="136" mass="14761">MPLGDQTCEEGVTNFIPNINNRGSYIIEKQISLMGFLGFDTGSDDGAANGGINGEIAGSGLFEELFQRVELAGNGQRFEDGVVRSGGVREIGLLGSPVEEAERERWVVEKMRIDDLGNQRRGEPVTSNEFVKGLVK</sequence>
<evidence type="ECO:0000313" key="1">
    <source>
        <dbReference type="EMBL" id="MBA4678511.1"/>
    </source>
</evidence>
<accession>A0A7C9AZB6</accession>
<reference evidence="1" key="1">
    <citation type="journal article" date="2013" name="J. Plant Res.">
        <title>Effect of fungi and light on seed germination of three Opuntia species from semiarid lands of central Mexico.</title>
        <authorList>
            <person name="Delgado-Sanchez P."/>
            <person name="Jimenez-Bremont J.F."/>
            <person name="Guerrero-Gonzalez Mde L."/>
            <person name="Flores J."/>
        </authorList>
    </citation>
    <scope>NUCLEOTIDE SEQUENCE</scope>
    <source>
        <tissue evidence="1">Cladode</tissue>
    </source>
</reference>
<proteinExistence type="predicted"/>
<protein>
    <submittedName>
        <fullName evidence="1">Uncharacterized protein</fullName>
    </submittedName>
</protein>
<dbReference type="AlphaFoldDB" id="A0A7C9AZB6"/>
<organism evidence="1">
    <name type="scientific">Opuntia streptacantha</name>
    <name type="common">Prickly pear cactus</name>
    <name type="synonym">Opuntia cardona</name>
    <dbReference type="NCBI Taxonomy" id="393608"/>
    <lineage>
        <taxon>Eukaryota</taxon>
        <taxon>Viridiplantae</taxon>
        <taxon>Streptophyta</taxon>
        <taxon>Embryophyta</taxon>
        <taxon>Tracheophyta</taxon>
        <taxon>Spermatophyta</taxon>
        <taxon>Magnoliopsida</taxon>
        <taxon>eudicotyledons</taxon>
        <taxon>Gunneridae</taxon>
        <taxon>Pentapetalae</taxon>
        <taxon>Caryophyllales</taxon>
        <taxon>Cactineae</taxon>
        <taxon>Cactaceae</taxon>
        <taxon>Opuntioideae</taxon>
        <taxon>Opuntia</taxon>
    </lineage>
</organism>
<dbReference type="EMBL" id="GISG01279543">
    <property type="protein sequence ID" value="MBA4678511.1"/>
    <property type="molecule type" value="Transcribed_RNA"/>
</dbReference>
<reference evidence="1" key="2">
    <citation type="submission" date="2020-07" db="EMBL/GenBank/DDBJ databases">
        <authorList>
            <person name="Vera ALvarez R."/>
            <person name="Arias-Moreno D.M."/>
            <person name="Jimenez-Jacinto V."/>
            <person name="Jimenez-Bremont J.F."/>
            <person name="Swaminathan K."/>
            <person name="Moose S.P."/>
            <person name="Guerrero-Gonzalez M.L."/>
            <person name="Marino-Ramirez L."/>
            <person name="Landsman D."/>
            <person name="Rodriguez-Kessler M."/>
            <person name="Delgado-Sanchez P."/>
        </authorList>
    </citation>
    <scope>NUCLEOTIDE SEQUENCE</scope>
    <source>
        <tissue evidence="1">Cladode</tissue>
    </source>
</reference>